<dbReference type="PANTHER" id="PTHR42813">
    <property type="entry name" value="ZINC-TYPE ALCOHOL DEHYDROGENASE-LIKE"/>
    <property type="match status" value="1"/>
</dbReference>
<dbReference type="Gene3D" id="3.90.180.10">
    <property type="entry name" value="Medium-chain alcohol dehydrogenases, catalytic domain"/>
    <property type="match status" value="1"/>
</dbReference>
<evidence type="ECO:0000256" key="5">
    <source>
        <dbReference type="SAM" id="MobiDB-lite"/>
    </source>
</evidence>
<dbReference type="EMBL" id="BMPQ01000022">
    <property type="protein sequence ID" value="GGK95773.1"/>
    <property type="molecule type" value="Genomic_DNA"/>
</dbReference>
<evidence type="ECO:0008006" key="8">
    <source>
        <dbReference type="Google" id="ProtNLM"/>
    </source>
</evidence>
<evidence type="ECO:0000313" key="7">
    <source>
        <dbReference type="Proteomes" id="UP000637788"/>
    </source>
</evidence>
<keyword evidence="7" id="KW-1185">Reference proteome</keyword>
<dbReference type="GO" id="GO:0046872">
    <property type="term" value="F:metal ion binding"/>
    <property type="evidence" value="ECO:0007669"/>
    <property type="project" value="UniProtKB-KW"/>
</dbReference>
<protein>
    <recommendedName>
        <fullName evidence="8">Alcohol dehydrogenase</fullName>
    </recommendedName>
</protein>
<gene>
    <name evidence="6" type="ORF">GCM10010094_65800</name>
</gene>
<dbReference type="InterPro" id="IPR011032">
    <property type="entry name" value="GroES-like_sf"/>
</dbReference>
<dbReference type="Proteomes" id="UP000637788">
    <property type="component" value="Unassembled WGS sequence"/>
</dbReference>
<evidence type="ECO:0000256" key="1">
    <source>
        <dbReference type="ARBA" id="ARBA00001947"/>
    </source>
</evidence>
<name>A0A917R9A5_9ACTN</name>
<feature type="region of interest" description="Disordered" evidence="5">
    <location>
        <begin position="78"/>
        <end position="99"/>
    </location>
</feature>
<dbReference type="SUPFAM" id="SSF50129">
    <property type="entry name" value="GroES-like"/>
    <property type="match status" value="1"/>
</dbReference>
<comment type="caution">
    <text evidence="6">The sequence shown here is derived from an EMBL/GenBank/DDBJ whole genome shotgun (WGS) entry which is preliminary data.</text>
</comment>
<evidence type="ECO:0000256" key="2">
    <source>
        <dbReference type="ARBA" id="ARBA00008072"/>
    </source>
</evidence>
<comment type="cofactor">
    <cofactor evidence="1">
        <name>Zn(2+)</name>
        <dbReference type="ChEBI" id="CHEBI:29105"/>
    </cofactor>
</comment>
<sequence length="99" mass="10371">MRALVYHGPEQTSWDTVTDPVIEDPTDAIVRVDATTICGTDLHILRGDLPEVKPGKGGGAVGEGPRGAIKHRLDLALLGPLPTAPPPDRSYLPGKSTGP</sequence>
<evidence type="ECO:0000256" key="3">
    <source>
        <dbReference type="ARBA" id="ARBA00022723"/>
    </source>
</evidence>
<evidence type="ECO:0000313" key="6">
    <source>
        <dbReference type="EMBL" id="GGK95773.1"/>
    </source>
</evidence>
<evidence type="ECO:0000256" key="4">
    <source>
        <dbReference type="ARBA" id="ARBA00022833"/>
    </source>
</evidence>
<keyword evidence="3" id="KW-0479">Metal-binding</keyword>
<organism evidence="6 7">
    <name type="scientific">Streptomyces flaveus</name>
    <dbReference type="NCBI Taxonomy" id="66370"/>
    <lineage>
        <taxon>Bacteria</taxon>
        <taxon>Bacillati</taxon>
        <taxon>Actinomycetota</taxon>
        <taxon>Actinomycetes</taxon>
        <taxon>Kitasatosporales</taxon>
        <taxon>Streptomycetaceae</taxon>
        <taxon>Streptomyces</taxon>
        <taxon>Streptomyces aurantiacus group</taxon>
    </lineage>
</organism>
<dbReference type="AlphaFoldDB" id="A0A917R9A5"/>
<reference evidence="6" key="2">
    <citation type="submission" date="2020-09" db="EMBL/GenBank/DDBJ databases">
        <authorList>
            <person name="Sun Q."/>
            <person name="Ohkuma M."/>
        </authorList>
    </citation>
    <scope>NUCLEOTIDE SEQUENCE</scope>
    <source>
        <strain evidence="6">JCM 3035</strain>
    </source>
</reference>
<reference evidence="6" key="1">
    <citation type="journal article" date="2014" name="Int. J. Syst. Evol. Microbiol.">
        <title>Complete genome sequence of Corynebacterium casei LMG S-19264T (=DSM 44701T), isolated from a smear-ripened cheese.</title>
        <authorList>
            <consortium name="US DOE Joint Genome Institute (JGI-PGF)"/>
            <person name="Walter F."/>
            <person name="Albersmeier A."/>
            <person name="Kalinowski J."/>
            <person name="Ruckert C."/>
        </authorList>
    </citation>
    <scope>NUCLEOTIDE SEQUENCE</scope>
    <source>
        <strain evidence="6">JCM 3035</strain>
    </source>
</reference>
<keyword evidence="4" id="KW-0862">Zinc</keyword>
<comment type="similarity">
    <text evidence="2">Belongs to the zinc-containing alcohol dehydrogenase family.</text>
</comment>
<proteinExistence type="inferred from homology"/>
<accession>A0A917R9A5</accession>
<dbReference type="PANTHER" id="PTHR42813:SF4">
    <property type="entry name" value="NADP-DEPENDENT ISOPROPANOL DEHYDROGENASE"/>
    <property type="match status" value="1"/>
</dbReference>